<dbReference type="EMBL" id="JDSQ01000021">
    <property type="protein sequence ID" value="EWS77400.1"/>
    <property type="molecule type" value="Genomic_DNA"/>
</dbReference>
<dbReference type="Proteomes" id="UP000020406">
    <property type="component" value="Unassembled WGS sequence"/>
</dbReference>
<proteinExistence type="predicted"/>
<organism evidence="1 2">
    <name type="scientific">Xylella taiwanensis</name>
    <dbReference type="NCBI Taxonomy" id="1444770"/>
    <lineage>
        <taxon>Bacteria</taxon>
        <taxon>Pseudomonadati</taxon>
        <taxon>Pseudomonadota</taxon>
        <taxon>Gammaproteobacteria</taxon>
        <taxon>Lysobacterales</taxon>
        <taxon>Lysobacteraceae</taxon>
        <taxon>Xylella</taxon>
    </lineage>
</organism>
<name>Z9JG77_9GAMM</name>
<gene>
    <name evidence="1" type="ORF">AF72_11060</name>
</gene>
<evidence type="ECO:0000313" key="1">
    <source>
        <dbReference type="EMBL" id="EWS77400.1"/>
    </source>
</evidence>
<evidence type="ECO:0000313" key="2">
    <source>
        <dbReference type="Proteomes" id="UP000020406"/>
    </source>
</evidence>
<accession>Z9JG77</accession>
<sequence length="51" mass="6119">MLLMPLTVILDISIHWFRDLVQATGYYIQFPICIDHMDIKKQFDSLHWVRG</sequence>
<dbReference type="AlphaFoldDB" id="Z9JG77"/>
<protein>
    <submittedName>
        <fullName evidence="1">Uncharacterized protein</fullName>
    </submittedName>
</protein>
<dbReference type="STRING" id="1444770.AF72_11060"/>
<reference evidence="1 2" key="1">
    <citation type="journal article" date="2014" name="Genome Announc.">
        <title>Draft Genome Sequence of Xylella fastidiosa Pear Leaf Scorch Strain in Taiwan.</title>
        <authorList>
            <person name="Su C.C."/>
            <person name="Deng W.L."/>
            <person name="Jan F.J."/>
            <person name="Chang C.J."/>
            <person name="Huang H."/>
            <person name="Chen J."/>
        </authorList>
    </citation>
    <scope>NUCLEOTIDE SEQUENCE [LARGE SCALE GENOMIC DNA]</scope>
    <source>
        <strain evidence="1 2">PLS229</strain>
    </source>
</reference>
<comment type="caution">
    <text evidence="1">The sequence shown here is derived from an EMBL/GenBank/DDBJ whole genome shotgun (WGS) entry which is preliminary data.</text>
</comment>